<feature type="region of interest" description="Disordered" evidence="2">
    <location>
        <begin position="50"/>
        <end position="76"/>
    </location>
</feature>
<dbReference type="SUPFAM" id="SSF89372">
    <property type="entry name" value="Fucose-specific lectin"/>
    <property type="match status" value="1"/>
</dbReference>
<dbReference type="Pfam" id="PF00112">
    <property type="entry name" value="Peptidase_C1"/>
    <property type="match status" value="1"/>
</dbReference>
<organism evidence="4 5">
    <name type="scientific">Podospora aff. communis PSN243</name>
    <dbReference type="NCBI Taxonomy" id="3040156"/>
    <lineage>
        <taxon>Eukaryota</taxon>
        <taxon>Fungi</taxon>
        <taxon>Dikarya</taxon>
        <taxon>Ascomycota</taxon>
        <taxon>Pezizomycotina</taxon>
        <taxon>Sordariomycetes</taxon>
        <taxon>Sordariomycetidae</taxon>
        <taxon>Sordariales</taxon>
        <taxon>Podosporaceae</taxon>
        <taxon>Podospora</taxon>
    </lineage>
</organism>
<dbReference type="Gene3D" id="3.90.70.10">
    <property type="entry name" value="Cysteine proteinases"/>
    <property type="match status" value="1"/>
</dbReference>
<feature type="domain" description="Peptidase C1A papain C-terminal" evidence="3">
    <location>
        <begin position="130"/>
        <end position="355"/>
    </location>
</feature>
<dbReference type="InterPro" id="IPR038765">
    <property type="entry name" value="Papain-like_cys_pep_sf"/>
</dbReference>
<dbReference type="SUPFAM" id="SSF54001">
    <property type="entry name" value="Cysteine proteinases"/>
    <property type="match status" value="1"/>
</dbReference>
<dbReference type="GO" id="GO:0006508">
    <property type="term" value="P:proteolysis"/>
    <property type="evidence" value="ECO:0007669"/>
    <property type="project" value="InterPro"/>
</dbReference>
<dbReference type="AlphaFoldDB" id="A0AAV9G9J0"/>
<dbReference type="PROSITE" id="PS00640">
    <property type="entry name" value="THIOL_PROTEASE_ASN"/>
    <property type="match status" value="1"/>
</dbReference>
<dbReference type="InterPro" id="IPR013128">
    <property type="entry name" value="Peptidase_C1A"/>
</dbReference>
<comment type="caution">
    <text evidence="4">The sequence shown here is derived from an EMBL/GenBank/DDBJ whole genome shotgun (WGS) entry which is preliminary data.</text>
</comment>
<evidence type="ECO:0000256" key="2">
    <source>
        <dbReference type="SAM" id="MobiDB-lite"/>
    </source>
</evidence>
<dbReference type="EMBL" id="MU865965">
    <property type="protein sequence ID" value="KAK4445489.1"/>
    <property type="molecule type" value="Genomic_DNA"/>
</dbReference>
<sequence>MRWSPDIIHHLHKYHQPHECHQQTHMAPTLAEIREAVKALPSEKQWQVVDDPSPGLKAAPAPAPARGLGGKPSPGGPVPPLDLRKLLAEHVGATKEHQARIDELKSSLVTPAAPTGEHDAAAAPPPTPTAAKAVDWRNRWGKKWLCNVVNQGGADSCWAFAATALVETMVRIEHYLWSKRSEGDLRDGCGSTWAANWGAPGDKIYFYQGGDASAALRWAAAHGGVADYQCVPWVEDSPSWRFTIDRAGRTTRIPPPTGLTENDVAAQKVWIDAVGPVVAFFYCYEDLRVGYKGGVYHKTANAKLAGGHMVLIVGYDDDGKYWICRNSWGPGFGEAGYFRIGYGECDIDSYTKWGLKGVSPDPMARRRLHNGCIYQSSNGAAHRNFEVIKSDGGKIWHIWRDGGSFAWGKGEVPVAKDVLPTMGWPALTGTTYNRNFEMLFWDAKNNLTHYVKDQKTSQWKAMGSFGDGQIAGFPGFMQSSINCPGNLHAVVVQKDGKMHQYLRGLEIDDWGQTGVAWGRPWDFGTFGSNVLMTGPSLLQSNVGRNGNFYLVCVLQSGQLQLWWNDLDAHGDAWQEGEIFGSGYGATPPCMIQGQGESETAVGNFELVIASGGRIHHWYRENRGLSPTNPPEVGKPKMGNGQWYKTASFGENIIHVWGLLESSFHSNLELIAETSDHKMQHWYRDTGDMQWYGGTVDETKMAT</sequence>
<comment type="similarity">
    <text evidence="1">Belongs to the peptidase C1 family.</text>
</comment>
<name>A0AAV9G9J0_9PEZI</name>
<evidence type="ECO:0000259" key="3">
    <source>
        <dbReference type="SMART" id="SM00645"/>
    </source>
</evidence>
<dbReference type="InterPro" id="IPR000668">
    <property type="entry name" value="Peptidase_C1A_C"/>
</dbReference>
<evidence type="ECO:0000256" key="1">
    <source>
        <dbReference type="ARBA" id="ARBA00008455"/>
    </source>
</evidence>
<protein>
    <recommendedName>
        <fullName evidence="3">Peptidase C1A papain C-terminal domain-containing protein</fullName>
    </recommendedName>
</protein>
<evidence type="ECO:0000313" key="5">
    <source>
        <dbReference type="Proteomes" id="UP001321760"/>
    </source>
</evidence>
<accession>A0AAV9G9J0</accession>
<dbReference type="GO" id="GO:0008234">
    <property type="term" value="F:cysteine-type peptidase activity"/>
    <property type="evidence" value="ECO:0007669"/>
    <property type="project" value="InterPro"/>
</dbReference>
<dbReference type="InterPro" id="IPR025661">
    <property type="entry name" value="Pept_asp_AS"/>
</dbReference>
<dbReference type="SMART" id="SM00645">
    <property type="entry name" value="Pept_C1"/>
    <property type="match status" value="1"/>
</dbReference>
<gene>
    <name evidence="4" type="ORF">QBC34DRAFT_413272</name>
</gene>
<feature type="compositionally biased region" description="Low complexity" evidence="2">
    <location>
        <begin position="54"/>
        <end position="66"/>
    </location>
</feature>
<reference evidence="4" key="2">
    <citation type="submission" date="2023-05" db="EMBL/GenBank/DDBJ databases">
        <authorList>
            <consortium name="Lawrence Berkeley National Laboratory"/>
            <person name="Steindorff A."/>
            <person name="Hensen N."/>
            <person name="Bonometti L."/>
            <person name="Westerberg I."/>
            <person name="Brannstrom I.O."/>
            <person name="Guillou S."/>
            <person name="Cros-Aarteil S."/>
            <person name="Calhoun S."/>
            <person name="Haridas S."/>
            <person name="Kuo A."/>
            <person name="Mondo S."/>
            <person name="Pangilinan J."/>
            <person name="Riley R."/>
            <person name="Labutti K."/>
            <person name="Andreopoulos B."/>
            <person name="Lipzen A."/>
            <person name="Chen C."/>
            <person name="Yanf M."/>
            <person name="Daum C."/>
            <person name="Ng V."/>
            <person name="Clum A."/>
            <person name="Ohm R."/>
            <person name="Martin F."/>
            <person name="Silar P."/>
            <person name="Natvig D."/>
            <person name="Lalanne C."/>
            <person name="Gautier V."/>
            <person name="Ament-Velasquez S.L."/>
            <person name="Kruys A."/>
            <person name="Hutchinson M.I."/>
            <person name="Powell A.J."/>
            <person name="Barry K."/>
            <person name="Miller A.N."/>
            <person name="Grigoriev I.V."/>
            <person name="Debuchy R."/>
            <person name="Gladieux P."/>
            <person name="Thoren M.H."/>
            <person name="Johannesson H."/>
        </authorList>
    </citation>
    <scope>NUCLEOTIDE SEQUENCE</scope>
    <source>
        <strain evidence="4">PSN243</strain>
    </source>
</reference>
<reference evidence="4" key="1">
    <citation type="journal article" date="2023" name="Mol. Phylogenet. Evol.">
        <title>Genome-scale phylogeny and comparative genomics of the fungal order Sordariales.</title>
        <authorList>
            <person name="Hensen N."/>
            <person name="Bonometti L."/>
            <person name="Westerberg I."/>
            <person name="Brannstrom I.O."/>
            <person name="Guillou S."/>
            <person name="Cros-Aarteil S."/>
            <person name="Calhoun S."/>
            <person name="Haridas S."/>
            <person name="Kuo A."/>
            <person name="Mondo S."/>
            <person name="Pangilinan J."/>
            <person name="Riley R."/>
            <person name="LaButti K."/>
            <person name="Andreopoulos B."/>
            <person name="Lipzen A."/>
            <person name="Chen C."/>
            <person name="Yan M."/>
            <person name="Daum C."/>
            <person name="Ng V."/>
            <person name="Clum A."/>
            <person name="Steindorff A."/>
            <person name="Ohm R.A."/>
            <person name="Martin F."/>
            <person name="Silar P."/>
            <person name="Natvig D.O."/>
            <person name="Lalanne C."/>
            <person name="Gautier V."/>
            <person name="Ament-Velasquez S.L."/>
            <person name="Kruys A."/>
            <person name="Hutchinson M.I."/>
            <person name="Powell A.J."/>
            <person name="Barry K."/>
            <person name="Miller A.N."/>
            <person name="Grigoriev I.V."/>
            <person name="Debuchy R."/>
            <person name="Gladieux P."/>
            <person name="Hiltunen Thoren M."/>
            <person name="Johannesson H."/>
        </authorList>
    </citation>
    <scope>NUCLEOTIDE SEQUENCE</scope>
    <source>
        <strain evidence="4">PSN243</strain>
    </source>
</reference>
<keyword evidence="5" id="KW-1185">Reference proteome</keyword>
<dbReference type="Proteomes" id="UP001321760">
    <property type="component" value="Unassembled WGS sequence"/>
</dbReference>
<dbReference type="PANTHER" id="PTHR12411">
    <property type="entry name" value="CYSTEINE PROTEASE FAMILY C1-RELATED"/>
    <property type="match status" value="1"/>
</dbReference>
<evidence type="ECO:0000313" key="4">
    <source>
        <dbReference type="EMBL" id="KAK4445489.1"/>
    </source>
</evidence>
<feature type="region of interest" description="Disordered" evidence="2">
    <location>
        <begin position="111"/>
        <end position="131"/>
    </location>
</feature>
<proteinExistence type="inferred from homology"/>